<evidence type="ECO:0000256" key="1">
    <source>
        <dbReference type="ARBA" id="ARBA00022723"/>
    </source>
</evidence>
<organism evidence="7 8">
    <name type="scientific">Cyclostephanos tholiformis</name>
    <dbReference type="NCBI Taxonomy" id="382380"/>
    <lineage>
        <taxon>Eukaryota</taxon>
        <taxon>Sar</taxon>
        <taxon>Stramenopiles</taxon>
        <taxon>Ochrophyta</taxon>
        <taxon>Bacillariophyta</taxon>
        <taxon>Coscinodiscophyceae</taxon>
        <taxon>Thalassiosirophycidae</taxon>
        <taxon>Stephanodiscales</taxon>
        <taxon>Stephanodiscaceae</taxon>
        <taxon>Cyclostephanos</taxon>
    </lineage>
</organism>
<evidence type="ECO:0000313" key="8">
    <source>
        <dbReference type="Proteomes" id="UP001530377"/>
    </source>
</evidence>
<feature type="domain" description="RPA-interacting protein C-terminal" evidence="6">
    <location>
        <begin position="328"/>
        <end position="416"/>
    </location>
</feature>
<feature type="compositionally biased region" description="Polar residues" evidence="5">
    <location>
        <begin position="115"/>
        <end position="124"/>
    </location>
</feature>
<evidence type="ECO:0000256" key="3">
    <source>
        <dbReference type="ARBA" id="ARBA00022833"/>
    </source>
</evidence>
<name>A0ABD3RZQ7_9STRA</name>
<evidence type="ECO:0000259" key="6">
    <source>
        <dbReference type="Pfam" id="PF14768"/>
    </source>
</evidence>
<evidence type="ECO:0000256" key="5">
    <source>
        <dbReference type="SAM" id="MobiDB-lite"/>
    </source>
</evidence>
<feature type="coiled-coil region" evidence="4">
    <location>
        <begin position="254"/>
        <end position="284"/>
    </location>
</feature>
<dbReference type="Proteomes" id="UP001530377">
    <property type="component" value="Unassembled WGS sequence"/>
</dbReference>
<accession>A0ABD3RZQ7</accession>
<dbReference type="PANTHER" id="PTHR31742:SF1">
    <property type="entry name" value="RPA-INTERACTING PROTEIN"/>
    <property type="match status" value="1"/>
</dbReference>
<dbReference type="InterPro" id="IPR028156">
    <property type="entry name" value="RIP"/>
</dbReference>
<evidence type="ECO:0000256" key="4">
    <source>
        <dbReference type="SAM" id="Coils"/>
    </source>
</evidence>
<dbReference type="PANTHER" id="PTHR31742">
    <property type="entry name" value="RPA-INTERACTING PROTEIN RPAIN"/>
    <property type="match status" value="1"/>
</dbReference>
<dbReference type="GO" id="GO:0008270">
    <property type="term" value="F:zinc ion binding"/>
    <property type="evidence" value="ECO:0007669"/>
    <property type="project" value="UniProtKB-KW"/>
</dbReference>
<gene>
    <name evidence="7" type="ORF">ACHAXA_011534</name>
</gene>
<proteinExistence type="predicted"/>
<keyword evidence="2" id="KW-0863">Zinc-finger</keyword>
<keyword evidence="8" id="KW-1185">Reference proteome</keyword>
<protein>
    <recommendedName>
        <fullName evidence="6">RPA-interacting protein C-terminal domain-containing protein</fullName>
    </recommendedName>
</protein>
<dbReference type="EMBL" id="JALLPB020000095">
    <property type="protein sequence ID" value="KAL3817698.1"/>
    <property type="molecule type" value="Genomic_DNA"/>
</dbReference>
<dbReference type="AlphaFoldDB" id="A0ABD3RZQ7"/>
<dbReference type="Pfam" id="PF14768">
    <property type="entry name" value="RPA_interact_C"/>
    <property type="match status" value="1"/>
</dbReference>
<evidence type="ECO:0000313" key="7">
    <source>
        <dbReference type="EMBL" id="KAL3817698.1"/>
    </source>
</evidence>
<feature type="region of interest" description="Disordered" evidence="5">
    <location>
        <begin position="86"/>
        <end position="138"/>
    </location>
</feature>
<evidence type="ECO:0000256" key="2">
    <source>
        <dbReference type="ARBA" id="ARBA00022771"/>
    </source>
</evidence>
<reference evidence="7 8" key="1">
    <citation type="submission" date="2024-10" db="EMBL/GenBank/DDBJ databases">
        <title>Updated reference genomes for cyclostephanoid diatoms.</title>
        <authorList>
            <person name="Roberts W.R."/>
            <person name="Alverson A.J."/>
        </authorList>
    </citation>
    <scope>NUCLEOTIDE SEQUENCE [LARGE SCALE GENOMIC DNA]</scope>
    <source>
        <strain evidence="7 8">AJA228-03</strain>
    </source>
</reference>
<sequence>QHFLYLNYTIARKKWVKFDHRRNRKRHVYGGRRIMSERRLPNDDHPLEVRRGNIKAVSHSQTKAQWKDIIRRGCLKRAKIARRRRLRRSRLHDPDNDDGIGLGGYRTYDPPVASNVHSDNSDMTSALKRDRDESDSDWNINDYITEGGDFSIDSHAQPRDKNDDRFDHDIRRLVTGIGEHNAVDTARALVELELQCALSGMQHHRQISPLDGGAPWKKTNGGGVSLREANGFQAIDDMVNGDTEKYTMSHEEFLELLNDVTEELQRDDELLEKEISELERAEAMELERLMHQIDDFVSWDELQQTQLQHSRPNTYISPLSNLNSPFLMCPICNSFSLMETPSDGLKCNRAAGNGSKNCSFQLDVAHEGLTLNHLHNQLRAVYEEHSQVCPRGVLKFCIEKRVGVSILMAKCDVCSSDVVVI</sequence>
<comment type="caution">
    <text evidence="7">The sequence shown here is derived from an EMBL/GenBank/DDBJ whole genome shotgun (WGS) entry which is preliminary data.</text>
</comment>
<dbReference type="InterPro" id="IPR028159">
    <property type="entry name" value="RPA_interact_C_dom"/>
</dbReference>
<keyword evidence="1" id="KW-0479">Metal-binding</keyword>
<feature type="non-terminal residue" evidence="7">
    <location>
        <position position="1"/>
    </location>
</feature>
<keyword evidence="3" id="KW-0862">Zinc</keyword>
<keyword evidence="4" id="KW-0175">Coiled coil</keyword>